<dbReference type="InterPro" id="IPR015915">
    <property type="entry name" value="Kelch-typ_b-propeller"/>
</dbReference>
<evidence type="ECO:0000313" key="1">
    <source>
        <dbReference type="EMBL" id="GIQ87660.1"/>
    </source>
</evidence>
<keyword evidence="2" id="KW-1185">Reference proteome</keyword>
<reference evidence="1 2" key="1">
    <citation type="journal article" date="2018" name="PLoS ONE">
        <title>The draft genome of Kipferlia bialata reveals reductive genome evolution in fornicate parasites.</title>
        <authorList>
            <person name="Tanifuji G."/>
            <person name="Takabayashi S."/>
            <person name="Kume K."/>
            <person name="Takagi M."/>
            <person name="Nakayama T."/>
            <person name="Kamikawa R."/>
            <person name="Inagaki Y."/>
            <person name="Hashimoto T."/>
        </authorList>
    </citation>
    <scope>NUCLEOTIDE SEQUENCE [LARGE SCALE GENOMIC DNA]</scope>
    <source>
        <strain evidence="1">NY0173</strain>
    </source>
</reference>
<accession>A0A9K3GMH6</accession>
<evidence type="ECO:0000313" key="2">
    <source>
        <dbReference type="Proteomes" id="UP000265618"/>
    </source>
</evidence>
<proteinExistence type="predicted"/>
<sequence length="112" mass="11747">MVAMVPVNICGEGGDGGHGACECGDGGHGACVHVGRHIVVIGGTGDWYKCVRAYDTVSATWEDWTRKARGFKGGRGGSAVLVGGSEDGGHTILYQTRMTAYVIKLYPDTQTE</sequence>
<dbReference type="SUPFAM" id="SSF117281">
    <property type="entry name" value="Kelch motif"/>
    <property type="match status" value="1"/>
</dbReference>
<comment type="caution">
    <text evidence="1">The sequence shown here is derived from an EMBL/GenBank/DDBJ whole genome shotgun (WGS) entry which is preliminary data.</text>
</comment>
<dbReference type="Proteomes" id="UP000265618">
    <property type="component" value="Unassembled WGS sequence"/>
</dbReference>
<gene>
    <name evidence="1" type="ORF">KIPB_009747</name>
</gene>
<dbReference type="AlphaFoldDB" id="A0A9K3GMH6"/>
<protein>
    <submittedName>
        <fullName evidence="1">Uncharacterized protein</fullName>
    </submittedName>
</protein>
<name>A0A9K3GMH6_9EUKA</name>
<dbReference type="EMBL" id="BDIP01003403">
    <property type="protein sequence ID" value="GIQ87660.1"/>
    <property type="molecule type" value="Genomic_DNA"/>
</dbReference>
<organism evidence="1 2">
    <name type="scientific">Kipferlia bialata</name>
    <dbReference type="NCBI Taxonomy" id="797122"/>
    <lineage>
        <taxon>Eukaryota</taxon>
        <taxon>Metamonada</taxon>
        <taxon>Carpediemonas-like organisms</taxon>
        <taxon>Kipferlia</taxon>
    </lineage>
</organism>